<sequence length="112" mass="13023">MKLYVHVIEARGLPAKDLNGFSDPFVKVQLGKNKFRTKVVKKNLNPSRNEECCFRVEDLKEELNICVLDKYKYFNDDFIGMVTVLVLMVFDAEKTLASQEQRLWYLLATVCV</sequence>
<dbReference type="CDD" id="cd00030">
    <property type="entry name" value="C2"/>
    <property type="match status" value="1"/>
</dbReference>
<dbReference type="Pfam" id="PF00168">
    <property type="entry name" value="C2"/>
    <property type="match status" value="1"/>
</dbReference>
<dbReference type="Gene3D" id="2.60.40.150">
    <property type="entry name" value="C2 domain"/>
    <property type="match status" value="1"/>
</dbReference>
<dbReference type="Gramene" id="ERN09973">
    <property type="protein sequence ID" value="ERN09973"/>
    <property type="gene ID" value="AMTR_s00013p00216160"/>
</dbReference>
<evidence type="ECO:0000313" key="2">
    <source>
        <dbReference type="EMBL" id="ERN09973.1"/>
    </source>
</evidence>
<reference evidence="3" key="1">
    <citation type="journal article" date="2013" name="Science">
        <title>The Amborella genome and the evolution of flowering plants.</title>
        <authorList>
            <consortium name="Amborella Genome Project"/>
        </authorList>
    </citation>
    <scope>NUCLEOTIDE SEQUENCE [LARGE SCALE GENOMIC DNA]</scope>
</reference>
<dbReference type="AlphaFoldDB" id="W1PPH6"/>
<name>W1PPH6_AMBTC</name>
<dbReference type="PROSITE" id="PS50004">
    <property type="entry name" value="C2"/>
    <property type="match status" value="1"/>
</dbReference>
<gene>
    <name evidence="2" type="ORF">AMTR_s00013p00216160</name>
</gene>
<dbReference type="InterPro" id="IPR035892">
    <property type="entry name" value="C2_domain_sf"/>
</dbReference>
<dbReference type="Proteomes" id="UP000017836">
    <property type="component" value="Unassembled WGS sequence"/>
</dbReference>
<evidence type="ECO:0000313" key="3">
    <source>
        <dbReference type="Proteomes" id="UP000017836"/>
    </source>
</evidence>
<feature type="domain" description="C2" evidence="1">
    <location>
        <begin position="1"/>
        <end position="105"/>
    </location>
</feature>
<dbReference type="InterPro" id="IPR044511">
    <property type="entry name" value="At1g03370/At5g50170-like"/>
</dbReference>
<evidence type="ECO:0000259" key="1">
    <source>
        <dbReference type="PROSITE" id="PS50004"/>
    </source>
</evidence>
<keyword evidence="3" id="KW-1185">Reference proteome</keyword>
<dbReference type="STRING" id="13333.W1PPH6"/>
<accession>W1PPH6</accession>
<dbReference type="InterPro" id="IPR000008">
    <property type="entry name" value="C2_dom"/>
</dbReference>
<dbReference type="PANTHER" id="PTHR46296:SF8">
    <property type="entry name" value="OS06G0297800 PROTEIN"/>
    <property type="match status" value="1"/>
</dbReference>
<protein>
    <recommendedName>
        <fullName evidence="1">C2 domain-containing protein</fullName>
    </recommendedName>
</protein>
<dbReference type="PANTHER" id="PTHR46296">
    <property type="entry name" value="BNAA05G37250D PROTEIN"/>
    <property type="match status" value="1"/>
</dbReference>
<organism evidence="2 3">
    <name type="scientific">Amborella trichopoda</name>
    <dbReference type="NCBI Taxonomy" id="13333"/>
    <lineage>
        <taxon>Eukaryota</taxon>
        <taxon>Viridiplantae</taxon>
        <taxon>Streptophyta</taxon>
        <taxon>Embryophyta</taxon>
        <taxon>Tracheophyta</taxon>
        <taxon>Spermatophyta</taxon>
        <taxon>Magnoliopsida</taxon>
        <taxon>Amborellales</taxon>
        <taxon>Amborellaceae</taxon>
        <taxon>Amborella</taxon>
    </lineage>
</organism>
<dbReference type="SUPFAM" id="SSF49562">
    <property type="entry name" value="C2 domain (Calcium/lipid-binding domain, CaLB)"/>
    <property type="match status" value="1"/>
</dbReference>
<dbReference type="EMBL" id="KI392979">
    <property type="protein sequence ID" value="ERN09973.1"/>
    <property type="molecule type" value="Genomic_DNA"/>
</dbReference>
<dbReference type="SMART" id="SM00239">
    <property type="entry name" value="C2"/>
    <property type="match status" value="1"/>
</dbReference>
<dbReference type="eggNOG" id="KOG1032">
    <property type="taxonomic scope" value="Eukaryota"/>
</dbReference>
<dbReference type="OMA" id="LPPRWYQ"/>
<proteinExistence type="predicted"/>
<dbReference type="HOGENOM" id="CLU_2339937_0_0_1"/>